<organism evidence="2 3">
    <name type="scientific">Orlajensenia flava</name>
    <dbReference type="NCBI Taxonomy" id="2565934"/>
    <lineage>
        <taxon>Bacteria</taxon>
        <taxon>Bacillati</taxon>
        <taxon>Actinomycetota</taxon>
        <taxon>Actinomycetes</taxon>
        <taxon>Micrococcales</taxon>
        <taxon>Microbacteriaceae</taxon>
        <taxon>Orlajensenia</taxon>
    </lineage>
</organism>
<gene>
    <name evidence="2" type="ORF">E6C70_05340</name>
</gene>
<dbReference type="AlphaFoldDB" id="A0A4V3WUE0"/>
<dbReference type="Proteomes" id="UP000307380">
    <property type="component" value="Unassembled WGS sequence"/>
</dbReference>
<comment type="caution">
    <text evidence="2">The sequence shown here is derived from an EMBL/GenBank/DDBJ whole genome shotgun (WGS) entry which is preliminary data.</text>
</comment>
<dbReference type="PROSITE" id="PS51186">
    <property type="entry name" value="GNAT"/>
    <property type="match status" value="1"/>
</dbReference>
<name>A0A4V3WUE0_9MICO</name>
<dbReference type="InterPro" id="IPR000182">
    <property type="entry name" value="GNAT_dom"/>
</dbReference>
<feature type="domain" description="N-acetyltransferase" evidence="1">
    <location>
        <begin position="23"/>
        <end position="194"/>
    </location>
</feature>
<dbReference type="Gene3D" id="3.40.630.30">
    <property type="match status" value="1"/>
</dbReference>
<evidence type="ECO:0000259" key="1">
    <source>
        <dbReference type="PROSITE" id="PS51186"/>
    </source>
</evidence>
<evidence type="ECO:0000313" key="3">
    <source>
        <dbReference type="Proteomes" id="UP000307380"/>
    </source>
</evidence>
<dbReference type="CDD" id="cd04301">
    <property type="entry name" value="NAT_SF"/>
    <property type="match status" value="1"/>
</dbReference>
<dbReference type="Pfam" id="PF00583">
    <property type="entry name" value="Acetyltransf_1"/>
    <property type="match status" value="1"/>
</dbReference>
<sequence length="194" mass="21159">MTDSEVRIVPVDEAPWADVELVFGTRGDPSTCWCQFFKLTNEEFKTASRDVCRDALRDQVATLDPPPGVVAYRGDEAVGWCAVEPRVNYPRVLTSRVIDGSEEPLSDAGVWAITCFVVRVGHRRQGIGGNLLAGAVDQARRHGARVIEGYPVDTAGEKSPSADLYHGTLTQFLRAGFELVAIPSPHRAVVRLVA</sequence>
<reference evidence="2 3" key="1">
    <citation type="submission" date="2019-04" db="EMBL/GenBank/DDBJ databases">
        <authorList>
            <person name="Jiang L."/>
        </authorList>
    </citation>
    <scope>NUCLEOTIDE SEQUENCE [LARGE SCALE GENOMIC DNA]</scope>
    <source>
        <strain evidence="2 3">YIM 131861</strain>
    </source>
</reference>
<keyword evidence="3" id="KW-1185">Reference proteome</keyword>
<evidence type="ECO:0000313" key="2">
    <source>
        <dbReference type="EMBL" id="THG35467.1"/>
    </source>
</evidence>
<accession>A0A4V3WUE0</accession>
<dbReference type="InterPro" id="IPR016181">
    <property type="entry name" value="Acyl_CoA_acyltransferase"/>
</dbReference>
<protein>
    <submittedName>
        <fullName evidence="2">GNAT family N-acetyltransferase</fullName>
    </submittedName>
</protein>
<keyword evidence="2" id="KW-0808">Transferase</keyword>
<dbReference type="SUPFAM" id="SSF55729">
    <property type="entry name" value="Acyl-CoA N-acyltransferases (Nat)"/>
    <property type="match status" value="1"/>
</dbReference>
<dbReference type="GO" id="GO:0016747">
    <property type="term" value="F:acyltransferase activity, transferring groups other than amino-acyl groups"/>
    <property type="evidence" value="ECO:0007669"/>
    <property type="project" value="InterPro"/>
</dbReference>
<dbReference type="OrthoDB" id="3239945at2"/>
<dbReference type="EMBL" id="SSSN01000003">
    <property type="protein sequence ID" value="THG35467.1"/>
    <property type="molecule type" value="Genomic_DNA"/>
</dbReference>
<proteinExistence type="predicted"/>
<dbReference type="RefSeq" id="WP_136422912.1">
    <property type="nucleotide sequence ID" value="NZ_SSSN01000003.1"/>
</dbReference>